<evidence type="ECO:0000313" key="2">
    <source>
        <dbReference type="EMBL" id="MBB2143934.1"/>
    </source>
</evidence>
<dbReference type="InterPro" id="IPR038765">
    <property type="entry name" value="Papain-like_cys_pep_sf"/>
</dbReference>
<proteinExistence type="predicted"/>
<keyword evidence="3" id="KW-1185">Reference proteome</keyword>
<evidence type="ECO:0000259" key="1">
    <source>
        <dbReference type="Pfam" id="PF01841"/>
    </source>
</evidence>
<reference evidence="2" key="1">
    <citation type="submission" date="2019-11" db="EMBL/GenBank/DDBJ databases">
        <title>Description of Pedobacter sp. LMG 31464T.</title>
        <authorList>
            <person name="Carlier A."/>
            <person name="Qi S."/>
            <person name="Vandamme P."/>
        </authorList>
    </citation>
    <scope>NUCLEOTIDE SEQUENCE</scope>
    <source>
        <strain evidence="2">LMG 31464</strain>
    </source>
</reference>
<dbReference type="Gene3D" id="2.60.120.260">
    <property type="entry name" value="Galactose-binding domain-like"/>
    <property type="match status" value="2"/>
</dbReference>
<dbReference type="PANTHER" id="PTHR35532:SF5">
    <property type="entry name" value="CARBOHYDRATE-BINDING DOMAIN-CONTAINING PROTEIN"/>
    <property type="match status" value="1"/>
</dbReference>
<dbReference type="Proteomes" id="UP000601055">
    <property type="component" value="Unassembled WGS sequence"/>
</dbReference>
<sequence length="658" mass="75734">MQKLINKRSYFLFLFITYSCIICSCKQNPEKVSRILSLSGQNKSELEKVIAYFEAENNPEKLKVAYFLIGNMEQQFSYEGEVVENFDVLFTKLDSLHQKKATLLTNSPVLNSIWDSLTTIYGYPNLSLAEKVPDYKKIKADYLINNINEAYYQWKNNPLISYLSFDDFCEYLLPYRVGTERIEPWRAKLYQAFQLQLDDKTKSDQFQMAKRINVILRENIALNHTINKYPFDMTARQMEMAKRGACKHLVNYEAMVMRANGIPVAIDEVPLWGNMDRGHHWLTIIQDKKKTFAFNAAQDPFGGLDTTPYTFAKVYRQTSTAQNVLPLYHEDIPASILNDYKKDVTSSYTKTFNINIKLNYQSGKGYKHAIICTFARRWEAQAWGNLQGNVAEFKNMGTNVVYMAMLYDGNKLLPATNPFILTNKGTIRYLYPEASLQDIVVDRKFPNSRLNTHNASSLLGGQFQVANTADFKNAQCFYTISTIPARGCDIKGPLKGNYRYIRYLAKKGEKTNLAEMEVYTVNHKQDTIKLKGQILGAPIIPTAIGTNYTNVFDGDPETYFSGVKDSVSWAGLDLGSAKKIVKIRFYPRSDTNFLIPGDVYELFMWKKDKWLPLGKQMTKTWKASFSQIPVNALLLLRNHSRGKEERIFTYDDGKQVWW</sequence>
<protein>
    <recommendedName>
        <fullName evidence="1">Transglutaminase-like domain-containing protein</fullName>
    </recommendedName>
</protein>
<dbReference type="PANTHER" id="PTHR35532">
    <property type="entry name" value="SIMILAR TO POLYHYDROXYALKANOATE DEPOLYMERASE"/>
    <property type="match status" value="1"/>
</dbReference>
<dbReference type="AlphaFoldDB" id="A0A923DXQ9"/>
<accession>A0A923DXQ9</accession>
<dbReference type="Pfam" id="PF01841">
    <property type="entry name" value="Transglut_core"/>
    <property type="match status" value="1"/>
</dbReference>
<dbReference type="RefSeq" id="WP_182920639.1">
    <property type="nucleotide sequence ID" value="NZ_WNXD01000001.1"/>
</dbReference>
<feature type="domain" description="Transglutaminase-like" evidence="1">
    <location>
        <begin position="201"/>
        <end position="283"/>
    </location>
</feature>
<dbReference type="InterPro" id="IPR002931">
    <property type="entry name" value="Transglutaminase-like"/>
</dbReference>
<dbReference type="PROSITE" id="PS51257">
    <property type="entry name" value="PROKAR_LIPOPROTEIN"/>
    <property type="match status" value="1"/>
</dbReference>
<gene>
    <name evidence="2" type="ORF">GM921_00425</name>
</gene>
<dbReference type="SUPFAM" id="SSF54001">
    <property type="entry name" value="Cysteine proteinases"/>
    <property type="match status" value="1"/>
</dbReference>
<evidence type="ECO:0000313" key="3">
    <source>
        <dbReference type="Proteomes" id="UP000601055"/>
    </source>
</evidence>
<dbReference type="EMBL" id="WNXD01000001">
    <property type="protein sequence ID" value="MBB2143934.1"/>
    <property type="molecule type" value="Genomic_DNA"/>
</dbReference>
<name>A0A923DXQ9_9SPHI</name>
<organism evidence="2 3">
    <name type="scientific">Pedobacter planticolens</name>
    <dbReference type="NCBI Taxonomy" id="2679964"/>
    <lineage>
        <taxon>Bacteria</taxon>
        <taxon>Pseudomonadati</taxon>
        <taxon>Bacteroidota</taxon>
        <taxon>Sphingobacteriia</taxon>
        <taxon>Sphingobacteriales</taxon>
        <taxon>Sphingobacteriaceae</taxon>
        <taxon>Pedobacter</taxon>
    </lineage>
</organism>
<comment type="caution">
    <text evidence="2">The sequence shown here is derived from an EMBL/GenBank/DDBJ whole genome shotgun (WGS) entry which is preliminary data.</text>
</comment>